<dbReference type="SUPFAM" id="SSF56112">
    <property type="entry name" value="Protein kinase-like (PK-like)"/>
    <property type="match status" value="1"/>
</dbReference>
<sequence>MDEMLSEGLAAFQAVPEARAGVLDTRSGAGVHPVRTAAGERAYLKVTPGRSASAERELRFYRHLAADVPVVTPRLLGAASLSAGTALLLSDVGSARPASAWSASDWAALGGALAALHSMPRPAGTRTRPEPLQGVDDEQARAFWSSSLPDVDDLLARQDAIRRRLDAQPAVFVHGDCHTDNVVLRPGGGVAFCDWQSSGVGRASSDLAFLSVRVTPDGVRIPPALLDAYAARRQVDAGALRRAVLLEELATYVSVWPPYAAYNDADGVLRVRKRARELWDELRPVV</sequence>
<accession>A0A8H9L3E0</accession>
<organism evidence="2 3">
    <name type="scientific">Promicromonospora citrea</name>
    <dbReference type="NCBI Taxonomy" id="43677"/>
    <lineage>
        <taxon>Bacteria</taxon>
        <taxon>Bacillati</taxon>
        <taxon>Actinomycetota</taxon>
        <taxon>Actinomycetes</taxon>
        <taxon>Micrococcales</taxon>
        <taxon>Promicromonosporaceae</taxon>
        <taxon>Promicromonospora</taxon>
    </lineage>
</organism>
<proteinExistence type="predicted"/>
<reference evidence="2" key="1">
    <citation type="journal article" date="2014" name="Int. J. Syst. Evol. Microbiol.">
        <title>Complete genome sequence of Corynebacterium casei LMG S-19264T (=DSM 44701T), isolated from a smear-ripened cheese.</title>
        <authorList>
            <consortium name="US DOE Joint Genome Institute (JGI-PGF)"/>
            <person name="Walter F."/>
            <person name="Albersmeier A."/>
            <person name="Kalinowski J."/>
            <person name="Ruckert C."/>
        </authorList>
    </citation>
    <scope>NUCLEOTIDE SEQUENCE</scope>
    <source>
        <strain evidence="2">JCM 3051</strain>
    </source>
</reference>
<dbReference type="InterPro" id="IPR002575">
    <property type="entry name" value="Aminoglycoside_PTrfase"/>
</dbReference>
<reference evidence="2" key="2">
    <citation type="submission" date="2020-09" db="EMBL/GenBank/DDBJ databases">
        <authorList>
            <person name="Sun Q."/>
            <person name="Ohkuma M."/>
        </authorList>
    </citation>
    <scope>NUCLEOTIDE SEQUENCE</scope>
    <source>
        <strain evidence="2">JCM 3051</strain>
    </source>
</reference>
<keyword evidence="3" id="KW-1185">Reference proteome</keyword>
<name>A0A8H9L3E0_9MICO</name>
<dbReference type="InterPro" id="IPR011009">
    <property type="entry name" value="Kinase-like_dom_sf"/>
</dbReference>
<feature type="domain" description="Aminoglycoside phosphotransferase" evidence="1">
    <location>
        <begin position="35"/>
        <end position="235"/>
    </location>
</feature>
<dbReference type="AlphaFoldDB" id="A0A8H9L3E0"/>
<evidence type="ECO:0000313" key="3">
    <source>
        <dbReference type="Proteomes" id="UP000655589"/>
    </source>
</evidence>
<gene>
    <name evidence="2" type="ORF">GCM10010102_14820</name>
</gene>
<comment type="caution">
    <text evidence="2">The sequence shown here is derived from an EMBL/GenBank/DDBJ whole genome shotgun (WGS) entry which is preliminary data.</text>
</comment>
<dbReference type="Proteomes" id="UP000655589">
    <property type="component" value="Unassembled WGS sequence"/>
</dbReference>
<dbReference type="Gene3D" id="3.90.1200.10">
    <property type="match status" value="1"/>
</dbReference>
<dbReference type="InterPro" id="IPR051678">
    <property type="entry name" value="AGP_Transferase"/>
</dbReference>
<evidence type="ECO:0000313" key="2">
    <source>
        <dbReference type="EMBL" id="GGM20153.1"/>
    </source>
</evidence>
<protein>
    <recommendedName>
        <fullName evidence="1">Aminoglycoside phosphotransferase domain-containing protein</fullName>
    </recommendedName>
</protein>
<evidence type="ECO:0000259" key="1">
    <source>
        <dbReference type="Pfam" id="PF01636"/>
    </source>
</evidence>
<dbReference type="Pfam" id="PF01636">
    <property type="entry name" value="APH"/>
    <property type="match status" value="1"/>
</dbReference>
<dbReference type="EMBL" id="BMPT01000004">
    <property type="protein sequence ID" value="GGM20153.1"/>
    <property type="molecule type" value="Genomic_DNA"/>
</dbReference>
<dbReference type="PANTHER" id="PTHR21310">
    <property type="entry name" value="AMINOGLYCOSIDE PHOSPHOTRANSFERASE-RELATED-RELATED"/>
    <property type="match status" value="1"/>
</dbReference>